<keyword evidence="4 5" id="KW-0833">Ubl conjugation pathway</keyword>
<dbReference type="PROSITE" id="PS50237">
    <property type="entry name" value="HECT"/>
    <property type="match status" value="1"/>
</dbReference>
<feature type="region of interest" description="Disordered" evidence="6">
    <location>
        <begin position="23"/>
        <end position="53"/>
    </location>
</feature>
<sequence>MFQTFTGSSRRPRQVNLSGRVSNPFAAVGQGQGSQAAVQSAQQERAQRQRERDRLNAARRIQKVWRGHACRRALYDQIRREWDELESRADANSQYASEDDAFLQLQRLLLFINLRNEKDHMRLNRYCNRAMISAYTGGPWPMAYLRLQEAVLGTLGRHLSVLSSGTGSADKAGKGGKNAALSVLEYPAVLPSLETLCFLNELIPKEAATKSLLYYRNVAQLTREAFESSVPTTDPSQAQAQQKALDALFRATIEPLNKFHATTEQAYEAFAGYYLGLEVLSSGEAFSCAGTTGKQWLDRLAASLNVKLLAHSVAELVRTSRLDKYELGIESRVRLLGAFIYCHRHAHNFRDAHNYSSQKDFVTVVSNLLSSVADDVSLDTASIGESDDEVSYKKQTVQRMTLNPFLQEQITSLVDEHSIRGLLADRASDSLDDDARELASYALTLIRFFPRRGDEIRMWLYLGSSGVRSTPAIKYFWQAVRATSVVQKISHDSRAAIELLKDKKNTSTHRWQAPTSAEAENARTTKEWQVILIFLELYIFVLKVMDDDEFFSGGNVMDIDSSLRSSRTRENALPLADVRDLTTFLKNLGFTMYFNASEILGDDQRDSSSSGGLREFFRLSPTSSETPEASQQDRKPDQHSIGGITGMSLDYVKGLVTGLLRMVYERDSRRKFLPKDHWLMTSRFDMSGFISAVVEEEENRNRIQEEDDEDAGQETSQDMDGLEMLDRQSVIGARRTEQARHLDRLQMQQRKASRKRYLQLVAPRLEILQNMPFFIDFTKRVQIFREFVRLDQMKRRHGRIDPDQWRMLMMHDLHTRDPIERHHAKIRRQHEFDDAFEQFFKLGEALKEPIQITFVDQFDTVEAGIDGGGVTKEFLTSVTSQAFAPSDSGIDLFVENDAHLLYPNPSAVEHQKEVLRDAGIREGSKLWKDTTSDLLARYEFLGRIVGKCLYEGILVDINFAPFFLLKWALTGGTNSAAKESGYRANLNDLRDLDEDLYQGLLKLKNYPGNVEDDLSLYFTITDVIRTDPRTGRQVTVTRELIPNGANTPVTNENRLVYISYVARHRLQIQPHAQTAAFLRGLSTMISPSWLSMFNQSELQTLIGGTSSSIDVQDLRRNTQYGGLYVIGDDGLEHPSVQLFWRVMESLSDDERRAVLKFVTSTPRAPLLGFGSLNPRFSIRDAGHDTSRLPSTSTCVNLLKLPLYKDEQVLREKLLYAVNSGAGFDLS</sequence>
<gene>
    <name evidence="8" type="ORF">GTA08_BOTSDO13583</name>
</gene>
<dbReference type="SMART" id="SM00119">
    <property type="entry name" value="HECTc"/>
    <property type="match status" value="1"/>
</dbReference>
<feature type="active site" description="Glycyl thioester intermediate" evidence="5">
    <location>
        <position position="1194"/>
    </location>
</feature>
<dbReference type="PANTHER" id="PTHR45700:SF2">
    <property type="entry name" value="UBIQUITIN-PROTEIN LIGASE E3C"/>
    <property type="match status" value="1"/>
</dbReference>
<dbReference type="EMBL" id="WWBZ02000012">
    <property type="protein sequence ID" value="KAF4310840.1"/>
    <property type="molecule type" value="Genomic_DNA"/>
</dbReference>
<comment type="catalytic activity">
    <reaction evidence="1">
        <text>S-ubiquitinyl-[E2 ubiquitin-conjugating enzyme]-L-cysteine + [acceptor protein]-L-lysine = [E2 ubiquitin-conjugating enzyme]-L-cysteine + N(6)-ubiquitinyl-[acceptor protein]-L-lysine.</text>
        <dbReference type="EC" id="2.3.2.26"/>
    </reaction>
</comment>
<dbReference type="SUPFAM" id="SSF56204">
    <property type="entry name" value="Hect, E3 ligase catalytic domain"/>
    <property type="match status" value="1"/>
</dbReference>
<dbReference type="AlphaFoldDB" id="A0A8H4N6H1"/>
<feature type="compositionally biased region" description="Polar residues" evidence="6">
    <location>
        <begin position="620"/>
        <end position="630"/>
    </location>
</feature>
<feature type="domain" description="HECT" evidence="7">
    <location>
        <begin position="846"/>
        <end position="1226"/>
    </location>
</feature>
<reference evidence="8" key="1">
    <citation type="submission" date="2020-04" db="EMBL/GenBank/DDBJ databases">
        <title>Genome Assembly and Annotation of Botryosphaeria dothidea sdau 11-99, a Latent Pathogen of Apple Fruit Ring Rot in China.</title>
        <authorList>
            <person name="Yu C."/>
            <person name="Diao Y."/>
            <person name="Lu Q."/>
            <person name="Zhao J."/>
            <person name="Cui S."/>
            <person name="Peng C."/>
            <person name="He B."/>
            <person name="Liu H."/>
        </authorList>
    </citation>
    <scope>NUCLEOTIDE SEQUENCE [LARGE SCALE GENOMIC DNA]</scope>
    <source>
        <strain evidence="8">Sdau11-99</strain>
    </source>
</reference>
<dbReference type="GO" id="GO:0006511">
    <property type="term" value="P:ubiquitin-dependent protein catabolic process"/>
    <property type="evidence" value="ECO:0007669"/>
    <property type="project" value="TreeGrafter"/>
</dbReference>
<protein>
    <recommendedName>
        <fullName evidence="2">HECT-type E3 ubiquitin transferase</fullName>
        <ecNumber evidence="2">2.3.2.26</ecNumber>
    </recommendedName>
</protein>
<dbReference type="Pfam" id="PF00632">
    <property type="entry name" value="HECT"/>
    <property type="match status" value="1"/>
</dbReference>
<feature type="compositionally biased region" description="Low complexity" evidence="6">
    <location>
        <begin position="26"/>
        <end position="44"/>
    </location>
</feature>
<name>A0A8H4N6H1_9PEZI</name>
<evidence type="ECO:0000256" key="1">
    <source>
        <dbReference type="ARBA" id="ARBA00000885"/>
    </source>
</evidence>
<evidence type="ECO:0000313" key="8">
    <source>
        <dbReference type="EMBL" id="KAF4310840.1"/>
    </source>
</evidence>
<keyword evidence="3" id="KW-0808">Transferase</keyword>
<feature type="region of interest" description="Disordered" evidence="6">
    <location>
        <begin position="697"/>
        <end position="716"/>
    </location>
</feature>
<dbReference type="GO" id="GO:0000209">
    <property type="term" value="P:protein polyubiquitination"/>
    <property type="evidence" value="ECO:0007669"/>
    <property type="project" value="InterPro"/>
</dbReference>
<dbReference type="PROSITE" id="PS50096">
    <property type="entry name" value="IQ"/>
    <property type="match status" value="1"/>
</dbReference>
<dbReference type="CDD" id="cd00078">
    <property type="entry name" value="HECTc"/>
    <property type="match status" value="1"/>
</dbReference>
<dbReference type="Gene3D" id="3.30.2410.10">
    <property type="entry name" value="Hect, E3 ligase catalytic domain"/>
    <property type="match status" value="1"/>
</dbReference>
<organism evidence="8 9">
    <name type="scientific">Botryosphaeria dothidea</name>
    <dbReference type="NCBI Taxonomy" id="55169"/>
    <lineage>
        <taxon>Eukaryota</taxon>
        <taxon>Fungi</taxon>
        <taxon>Dikarya</taxon>
        <taxon>Ascomycota</taxon>
        <taxon>Pezizomycotina</taxon>
        <taxon>Dothideomycetes</taxon>
        <taxon>Dothideomycetes incertae sedis</taxon>
        <taxon>Botryosphaeriales</taxon>
        <taxon>Botryosphaeriaceae</taxon>
        <taxon>Botryosphaeria</taxon>
    </lineage>
</organism>
<evidence type="ECO:0000256" key="3">
    <source>
        <dbReference type="ARBA" id="ARBA00022679"/>
    </source>
</evidence>
<evidence type="ECO:0000256" key="6">
    <source>
        <dbReference type="SAM" id="MobiDB-lite"/>
    </source>
</evidence>
<dbReference type="EC" id="2.3.2.26" evidence="2"/>
<evidence type="ECO:0000256" key="2">
    <source>
        <dbReference type="ARBA" id="ARBA00012485"/>
    </source>
</evidence>
<dbReference type="Gene3D" id="3.30.2160.10">
    <property type="entry name" value="Hect, E3 ligase catalytic domain"/>
    <property type="match status" value="1"/>
</dbReference>
<keyword evidence="9" id="KW-1185">Reference proteome</keyword>
<dbReference type="GO" id="GO:0061630">
    <property type="term" value="F:ubiquitin protein ligase activity"/>
    <property type="evidence" value="ECO:0007669"/>
    <property type="project" value="UniProtKB-EC"/>
</dbReference>
<dbReference type="PANTHER" id="PTHR45700">
    <property type="entry name" value="UBIQUITIN-PROTEIN LIGASE E3C"/>
    <property type="match status" value="1"/>
</dbReference>
<dbReference type="FunFam" id="3.30.2160.10:FF:000002">
    <property type="entry name" value="Putative Ubiquitin-protein ligase E3C"/>
    <property type="match status" value="1"/>
</dbReference>
<dbReference type="InterPro" id="IPR044611">
    <property type="entry name" value="E3A/B/C-like"/>
</dbReference>
<dbReference type="InterPro" id="IPR000569">
    <property type="entry name" value="HECT_dom"/>
</dbReference>
<dbReference type="FunFam" id="3.30.2410.10:FF:000011">
    <property type="entry name" value="Putative Ubiquitin-protein ligase E3C"/>
    <property type="match status" value="1"/>
</dbReference>
<evidence type="ECO:0000259" key="7">
    <source>
        <dbReference type="PROSITE" id="PS50237"/>
    </source>
</evidence>
<evidence type="ECO:0000256" key="4">
    <source>
        <dbReference type="ARBA" id="ARBA00022786"/>
    </source>
</evidence>
<evidence type="ECO:0000313" key="9">
    <source>
        <dbReference type="Proteomes" id="UP000572817"/>
    </source>
</evidence>
<feature type="region of interest" description="Disordered" evidence="6">
    <location>
        <begin position="603"/>
        <end position="643"/>
    </location>
</feature>
<dbReference type="OrthoDB" id="8068875at2759"/>
<dbReference type="InterPro" id="IPR035983">
    <property type="entry name" value="Hect_E3_ubiquitin_ligase"/>
</dbReference>
<proteinExistence type="predicted"/>
<comment type="caution">
    <text evidence="8">The sequence shown here is derived from an EMBL/GenBank/DDBJ whole genome shotgun (WGS) entry which is preliminary data.</text>
</comment>
<evidence type="ECO:0000256" key="5">
    <source>
        <dbReference type="PROSITE-ProRule" id="PRU00104"/>
    </source>
</evidence>
<dbReference type="CDD" id="cd23767">
    <property type="entry name" value="IQCD"/>
    <property type="match status" value="1"/>
</dbReference>
<dbReference type="Gene3D" id="3.90.1750.10">
    <property type="entry name" value="Hect, E3 ligase catalytic domains"/>
    <property type="match status" value="1"/>
</dbReference>
<accession>A0A8H4N6H1</accession>
<dbReference type="Proteomes" id="UP000572817">
    <property type="component" value="Unassembled WGS sequence"/>
</dbReference>